<dbReference type="PANTHER" id="PTHR13034:SF2">
    <property type="entry name" value="DYNACTIN SUBUNIT 4"/>
    <property type="match status" value="1"/>
</dbReference>
<proteinExistence type="inferred from homology"/>
<evidence type="ECO:0000256" key="11">
    <source>
        <dbReference type="ARBA" id="ARBA00034776"/>
    </source>
</evidence>
<sequence length="578" mass="62596">MAPSVNYHCPCLSSAATPPPPNLPSSSYSFHPLHTLYFCEECDAVRCNRCVSVEVSGYYCPNCLFEVPSASVRAEKNRCARNCFQCPHCRNTLSVVPSDPPDAGDLTSSTIQIGSIGEPPFFLYCNYCRWDSAEVGITFEKPTGLALQLQKTEDSAPDSLEFERLKEHFEPFLRASSLSASTSHLPSTSHAPHTHTNPITAAASSALARDIPGVGKYNPSLGRSGGPGGGGGRSGRDRTANKDEMPEYRSRVQIGGAGSGGDEDADLMRHLEVPAEIARLEQRWVSSWATSLQSKHLKPLRIPLHSKPTKRCPSCRHILIKPEQKAQSVKYKIKLVAANYLPAITAHLPHAQIPKRPVALKSSVTSSTGPPAAEEDTAEPTMVAGKTYPFQLALTNPLYDPIHVRLAVQRAPLPPQLQSQDTAGTTDKEKEKTRRPPFAVSLPTSAFPIAAFAEAWEYEDEEELFDEDGGLVDKSSPAKDRAGKGKTKTVGVLEKKANCTVVGGEVVIGREGRGDVKFNMLVSYTYRSDDPAPSDGGEGDVEPRSPTAPKAAPEMKTFSFFTVVDLGVIVPKDETKVE</sequence>
<feature type="compositionally biased region" description="Basic and acidic residues" evidence="14">
    <location>
        <begin position="234"/>
        <end position="245"/>
    </location>
</feature>
<keyword evidence="7" id="KW-0832">Ubl conjugation</keyword>
<evidence type="ECO:0000256" key="3">
    <source>
        <dbReference type="ARBA" id="ARBA00004657"/>
    </source>
</evidence>
<feature type="compositionally biased region" description="Polar residues" evidence="14">
    <location>
        <begin position="416"/>
        <end position="425"/>
    </location>
</feature>
<evidence type="ECO:0000256" key="1">
    <source>
        <dbReference type="ARBA" id="ARBA00004300"/>
    </source>
</evidence>
<evidence type="ECO:0000313" key="15">
    <source>
        <dbReference type="EMBL" id="TDL30219.1"/>
    </source>
</evidence>
<accession>A0A4R5XG85</accession>
<evidence type="ECO:0000313" key="16">
    <source>
        <dbReference type="Proteomes" id="UP000294933"/>
    </source>
</evidence>
<keyword evidence="9" id="KW-0175">Coiled coil</keyword>
<organism evidence="15 16">
    <name type="scientific">Rickenella mellea</name>
    <dbReference type="NCBI Taxonomy" id="50990"/>
    <lineage>
        <taxon>Eukaryota</taxon>
        <taxon>Fungi</taxon>
        <taxon>Dikarya</taxon>
        <taxon>Basidiomycota</taxon>
        <taxon>Agaricomycotina</taxon>
        <taxon>Agaricomycetes</taxon>
        <taxon>Hymenochaetales</taxon>
        <taxon>Rickenellaceae</taxon>
        <taxon>Rickenella</taxon>
    </lineage>
</organism>
<evidence type="ECO:0000256" key="14">
    <source>
        <dbReference type="SAM" id="MobiDB-lite"/>
    </source>
</evidence>
<dbReference type="EMBL" id="ML170156">
    <property type="protein sequence ID" value="TDL30219.1"/>
    <property type="molecule type" value="Genomic_DNA"/>
</dbReference>
<evidence type="ECO:0000256" key="9">
    <source>
        <dbReference type="ARBA" id="ARBA00023054"/>
    </source>
</evidence>
<feature type="region of interest" description="Disordered" evidence="14">
    <location>
        <begin position="527"/>
        <end position="553"/>
    </location>
</feature>
<evidence type="ECO:0000256" key="5">
    <source>
        <dbReference type="ARBA" id="ARBA00022499"/>
    </source>
</evidence>
<dbReference type="GO" id="GO:0001725">
    <property type="term" value="C:stress fiber"/>
    <property type="evidence" value="ECO:0007669"/>
    <property type="project" value="UniProtKB-SubCell"/>
</dbReference>
<gene>
    <name evidence="15" type="ORF">BD410DRAFT_817936</name>
</gene>
<evidence type="ECO:0000256" key="10">
    <source>
        <dbReference type="ARBA" id="ARBA00023212"/>
    </source>
</evidence>
<comment type="subcellular location">
    <subcellularLocation>
        <location evidence="1">Cytoplasm</location>
        <location evidence="1">Cytoskeleton</location>
        <location evidence="1">Microtubule organizing center</location>
        <location evidence="1">Centrosome</location>
    </subcellularLocation>
    <subcellularLocation>
        <location evidence="2">Cytoplasm</location>
        <location evidence="2">Cytoskeleton</location>
        <location evidence="2">Stress fiber</location>
    </subcellularLocation>
    <subcellularLocation>
        <location evidence="3">Cytoplasm</location>
        <location evidence="3">Myofibril</location>
    </subcellularLocation>
</comment>
<keyword evidence="5" id="KW-1017">Isopeptide bond</keyword>
<evidence type="ECO:0000256" key="6">
    <source>
        <dbReference type="ARBA" id="ARBA00022553"/>
    </source>
</evidence>
<protein>
    <recommendedName>
        <fullName evidence="12">Dynactin subunit 4</fullName>
    </recommendedName>
</protein>
<feature type="region of interest" description="Disordered" evidence="14">
    <location>
        <begin position="411"/>
        <end position="436"/>
    </location>
</feature>
<evidence type="ECO:0000256" key="13">
    <source>
        <dbReference type="ARBA" id="ARBA00093507"/>
    </source>
</evidence>
<evidence type="ECO:0000256" key="12">
    <source>
        <dbReference type="ARBA" id="ARBA00034864"/>
    </source>
</evidence>
<feature type="region of interest" description="Disordered" evidence="14">
    <location>
        <begin position="359"/>
        <end position="381"/>
    </location>
</feature>
<evidence type="ECO:0000256" key="7">
    <source>
        <dbReference type="ARBA" id="ARBA00022843"/>
    </source>
</evidence>
<dbReference type="VEuPathDB" id="FungiDB:BD410DRAFT_817936"/>
<dbReference type="InterPro" id="IPR008603">
    <property type="entry name" value="DCTN4"/>
</dbReference>
<dbReference type="GO" id="GO:0005869">
    <property type="term" value="C:dynactin complex"/>
    <property type="evidence" value="ECO:0007669"/>
    <property type="project" value="InterPro"/>
</dbReference>
<name>A0A4R5XG85_9AGAM</name>
<keyword evidence="10" id="KW-0206">Cytoskeleton</keyword>
<feature type="region of interest" description="Disordered" evidence="14">
    <location>
        <begin position="214"/>
        <end position="245"/>
    </location>
</feature>
<keyword evidence="8" id="KW-0007">Acetylation</keyword>
<keyword evidence="16" id="KW-1185">Reference proteome</keyword>
<evidence type="ECO:0000256" key="4">
    <source>
        <dbReference type="ARBA" id="ARBA00022490"/>
    </source>
</evidence>
<feature type="compositionally biased region" description="Gly residues" evidence="14">
    <location>
        <begin position="223"/>
        <end position="233"/>
    </location>
</feature>
<keyword evidence="6" id="KW-0597">Phosphoprotein</keyword>
<dbReference type="STRING" id="50990.A0A4R5XG85"/>
<evidence type="ECO:0000256" key="2">
    <source>
        <dbReference type="ARBA" id="ARBA00004529"/>
    </source>
</evidence>
<dbReference type="AlphaFoldDB" id="A0A4R5XG85"/>
<evidence type="ECO:0000256" key="8">
    <source>
        <dbReference type="ARBA" id="ARBA00022990"/>
    </source>
</evidence>
<feature type="region of interest" description="Disordered" evidence="14">
    <location>
        <begin position="464"/>
        <end position="484"/>
    </location>
</feature>
<keyword evidence="4" id="KW-0963">Cytoplasm</keyword>
<dbReference type="PANTHER" id="PTHR13034">
    <property type="entry name" value="DYNACTIN P62 SUBUNIT"/>
    <property type="match status" value="1"/>
</dbReference>
<comment type="similarity">
    <text evidence="11">Belongs to the dynactin subunit 4 family.</text>
</comment>
<comment type="subunit">
    <text evidence="13">Subunit of dynactin, a multiprotein complex part of a tripartite complex with dynein and a adapter, such as BICDL1, BICD2 or HOOK3. The dynactin complex is built around ACTR1A/ACTB filament and consists of an actin-related filament composed of a shoulder domain, a pointed end and a barbed end. Its length is defined by its flexible shoulder domain. The soulder is composed of 2 DCTN1 subunits, 4 DCTN2 and 2 DCTN3. The 4 DCNT2 (via N-terminus) bind the ACTR1A filament and act as molecular rulers to determine the length. The pointed end is important for binding dynein-dynactin cargo adapters. Consists of 4 subunits: ACTR10, DCNT4, DCTN5 and DCTN6. The barbed end is composed of a CAPZA1:CAPZB heterodimers, which binds ACTR1A/ACTB filament and dynactin and stabilizes dynactin. Interacts with ATP7B, but not ATP7A, in a copper-dependent manner. Interacts with ANK2; this interaction is required for localization at costameres. Interacts with N4BP2L1.</text>
</comment>
<dbReference type="OrthoDB" id="283815at2759"/>
<dbReference type="Proteomes" id="UP000294933">
    <property type="component" value="Unassembled WGS sequence"/>
</dbReference>
<dbReference type="Pfam" id="PF05502">
    <property type="entry name" value="Dynactin_p62"/>
    <property type="match status" value="2"/>
</dbReference>
<reference evidence="15 16" key="1">
    <citation type="submission" date="2018-06" db="EMBL/GenBank/DDBJ databases">
        <title>A transcriptomic atlas of mushroom development highlights an independent origin of complex multicellularity.</title>
        <authorList>
            <consortium name="DOE Joint Genome Institute"/>
            <person name="Krizsan K."/>
            <person name="Almasi E."/>
            <person name="Merenyi Z."/>
            <person name="Sahu N."/>
            <person name="Viragh M."/>
            <person name="Koszo T."/>
            <person name="Mondo S."/>
            <person name="Kiss B."/>
            <person name="Balint B."/>
            <person name="Kues U."/>
            <person name="Barry K."/>
            <person name="Hegedus J.C."/>
            <person name="Henrissat B."/>
            <person name="Johnson J."/>
            <person name="Lipzen A."/>
            <person name="Ohm R."/>
            <person name="Nagy I."/>
            <person name="Pangilinan J."/>
            <person name="Yan J."/>
            <person name="Xiong Y."/>
            <person name="Grigoriev I.V."/>
            <person name="Hibbett D.S."/>
            <person name="Nagy L.G."/>
        </authorList>
    </citation>
    <scope>NUCLEOTIDE SEQUENCE [LARGE SCALE GENOMIC DNA]</scope>
    <source>
        <strain evidence="15 16">SZMC22713</strain>
    </source>
</reference>